<sequence>MRTSTRFAGLHVIHCWLQVDLHSLGLPSPRMSSRETVILVGALATAAALFPAYLSFSGKDAYGPAVQTATPVSTNPQTNHNALRVIVPYLLAIPRALIAIPSKPLGILASSLALVAAPVVIVLDKVLSLIALPFRAVLVTLRALYPLYVFCGTAILTGIILGGLIVGWVKFILLVQEVRRNRTELDEHNQWKKQSDYVRRREEYY</sequence>
<evidence type="ECO:0000256" key="1">
    <source>
        <dbReference type="SAM" id="Phobius"/>
    </source>
</evidence>
<gene>
    <name evidence="2" type="ORF">RSOLAG1IB_04708</name>
</gene>
<dbReference type="Proteomes" id="UP000059188">
    <property type="component" value="Unassembled WGS sequence"/>
</dbReference>
<keyword evidence="1" id="KW-0472">Membrane</keyword>
<keyword evidence="3" id="KW-1185">Reference proteome</keyword>
<keyword evidence="1" id="KW-0812">Transmembrane</keyword>
<organism evidence="2 3">
    <name type="scientific">Thanatephorus cucumeris (strain AG1-IB / isolate 7/3/14)</name>
    <name type="common">Lettuce bottom rot fungus</name>
    <name type="synonym">Rhizoctonia solani</name>
    <dbReference type="NCBI Taxonomy" id="1108050"/>
    <lineage>
        <taxon>Eukaryota</taxon>
        <taxon>Fungi</taxon>
        <taxon>Dikarya</taxon>
        <taxon>Basidiomycota</taxon>
        <taxon>Agaricomycotina</taxon>
        <taxon>Agaricomycetes</taxon>
        <taxon>Cantharellales</taxon>
        <taxon>Ceratobasidiaceae</taxon>
        <taxon>Rhizoctonia</taxon>
        <taxon>Rhizoctonia solani AG-1</taxon>
    </lineage>
</organism>
<keyword evidence="1" id="KW-1133">Transmembrane helix</keyword>
<feature type="transmembrane region" description="Helical" evidence="1">
    <location>
        <begin position="36"/>
        <end position="54"/>
    </location>
</feature>
<protein>
    <submittedName>
        <fullName evidence="2">Uncharacterized protein</fullName>
    </submittedName>
</protein>
<feature type="transmembrane region" description="Helical" evidence="1">
    <location>
        <begin position="143"/>
        <end position="173"/>
    </location>
</feature>
<feature type="transmembrane region" description="Helical" evidence="1">
    <location>
        <begin position="105"/>
        <end position="123"/>
    </location>
</feature>
<dbReference type="OrthoDB" id="3366475at2759"/>
<name>A0A0B7G0D0_THACB</name>
<accession>A0A0B7G0D0</accession>
<evidence type="ECO:0000313" key="3">
    <source>
        <dbReference type="Proteomes" id="UP000059188"/>
    </source>
</evidence>
<proteinExistence type="predicted"/>
<evidence type="ECO:0000313" key="2">
    <source>
        <dbReference type="EMBL" id="CEL61958.1"/>
    </source>
</evidence>
<reference evidence="2 3" key="1">
    <citation type="submission" date="2014-11" db="EMBL/GenBank/DDBJ databases">
        <authorList>
            <person name="Wibberg Daniel"/>
        </authorList>
    </citation>
    <scope>NUCLEOTIDE SEQUENCE [LARGE SCALE GENOMIC DNA]</scope>
    <source>
        <strain evidence="2">Rhizoctonia solani AG1-IB 7/3/14</strain>
    </source>
</reference>
<dbReference type="EMBL" id="LN679105">
    <property type="protein sequence ID" value="CEL61958.1"/>
    <property type="molecule type" value="Genomic_DNA"/>
</dbReference>
<dbReference type="AlphaFoldDB" id="A0A0B7G0D0"/>